<evidence type="ECO:0000256" key="4">
    <source>
        <dbReference type="ARBA" id="ARBA00022741"/>
    </source>
</evidence>
<dbReference type="PANTHER" id="PTHR43671:SF98">
    <property type="entry name" value="SERINE_THREONINE-PROTEIN KINASE NEK11"/>
    <property type="match status" value="1"/>
</dbReference>
<comment type="catalytic activity">
    <reaction evidence="7">
        <text>L-threonyl-[protein] + ATP = O-phospho-L-threonyl-[protein] + ADP + H(+)</text>
        <dbReference type="Rhea" id="RHEA:46608"/>
        <dbReference type="Rhea" id="RHEA-COMP:11060"/>
        <dbReference type="Rhea" id="RHEA-COMP:11605"/>
        <dbReference type="ChEBI" id="CHEBI:15378"/>
        <dbReference type="ChEBI" id="CHEBI:30013"/>
        <dbReference type="ChEBI" id="CHEBI:30616"/>
        <dbReference type="ChEBI" id="CHEBI:61977"/>
        <dbReference type="ChEBI" id="CHEBI:456216"/>
        <dbReference type="EC" id="2.7.11.1"/>
    </reaction>
</comment>
<evidence type="ECO:0000256" key="1">
    <source>
        <dbReference type="ARBA" id="ARBA00012513"/>
    </source>
</evidence>
<dbReference type="Pfam" id="PF00069">
    <property type="entry name" value="Pkinase"/>
    <property type="match status" value="1"/>
</dbReference>
<keyword evidence="2" id="KW-0723">Serine/threonine-protein kinase</keyword>
<comment type="catalytic activity">
    <reaction evidence="8">
        <text>L-seryl-[protein] + ATP = O-phospho-L-seryl-[protein] + ADP + H(+)</text>
        <dbReference type="Rhea" id="RHEA:17989"/>
        <dbReference type="Rhea" id="RHEA-COMP:9863"/>
        <dbReference type="Rhea" id="RHEA-COMP:11604"/>
        <dbReference type="ChEBI" id="CHEBI:15378"/>
        <dbReference type="ChEBI" id="CHEBI:29999"/>
        <dbReference type="ChEBI" id="CHEBI:30616"/>
        <dbReference type="ChEBI" id="CHEBI:83421"/>
        <dbReference type="ChEBI" id="CHEBI:456216"/>
        <dbReference type="EC" id="2.7.11.1"/>
    </reaction>
</comment>
<sequence>RKAVDIARGVEYLHNHNPPIRHGDIKPENILINGNDEAVLTDFGLSSIVQSDPPGLPGSDGVQGTLRYMSPELLLEEDPPLTLESDIWALGCLFLEIMTDQSPYEGVEHEAALTLKIACMEPPAPEMSMLQSVRSDRIRTLISRSWSIELDDRPS</sequence>
<accession>A0A0C3LMI0</accession>
<protein>
    <recommendedName>
        <fullName evidence="1">non-specific serine/threonine protein kinase</fullName>
        <ecNumber evidence="1">2.7.11.1</ecNumber>
    </recommendedName>
</protein>
<evidence type="ECO:0000256" key="3">
    <source>
        <dbReference type="ARBA" id="ARBA00022679"/>
    </source>
</evidence>
<evidence type="ECO:0000256" key="5">
    <source>
        <dbReference type="ARBA" id="ARBA00022777"/>
    </source>
</evidence>
<dbReference type="GO" id="GO:0004674">
    <property type="term" value="F:protein serine/threonine kinase activity"/>
    <property type="evidence" value="ECO:0007669"/>
    <property type="project" value="UniProtKB-KW"/>
</dbReference>
<dbReference type="InterPro" id="IPR008271">
    <property type="entry name" value="Ser/Thr_kinase_AS"/>
</dbReference>
<dbReference type="SUPFAM" id="SSF56112">
    <property type="entry name" value="Protein kinase-like (PK-like)"/>
    <property type="match status" value="1"/>
</dbReference>
<evidence type="ECO:0000256" key="6">
    <source>
        <dbReference type="ARBA" id="ARBA00022840"/>
    </source>
</evidence>
<dbReference type="AlphaFoldDB" id="A0A0C3LMI0"/>
<gene>
    <name evidence="10" type="ORF">M407DRAFT_56376</name>
</gene>
<dbReference type="Gene3D" id="1.10.510.10">
    <property type="entry name" value="Transferase(Phosphotransferase) domain 1"/>
    <property type="match status" value="1"/>
</dbReference>
<keyword evidence="6" id="KW-0067">ATP-binding</keyword>
<evidence type="ECO:0000256" key="2">
    <source>
        <dbReference type="ARBA" id="ARBA00022527"/>
    </source>
</evidence>
<proteinExistence type="predicted"/>
<dbReference type="OrthoDB" id="3222391at2759"/>
<dbReference type="Proteomes" id="UP000054248">
    <property type="component" value="Unassembled WGS sequence"/>
</dbReference>
<dbReference type="PANTHER" id="PTHR43671">
    <property type="entry name" value="SERINE/THREONINE-PROTEIN KINASE NEK"/>
    <property type="match status" value="1"/>
</dbReference>
<dbReference type="EC" id="2.7.11.1" evidence="1"/>
<evidence type="ECO:0000256" key="8">
    <source>
        <dbReference type="ARBA" id="ARBA00048679"/>
    </source>
</evidence>
<keyword evidence="3" id="KW-0808">Transferase</keyword>
<dbReference type="SMART" id="SM00220">
    <property type="entry name" value="S_TKc"/>
    <property type="match status" value="1"/>
</dbReference>
<keyword evidence="5" id="KW-0418">Kinase</keyword>
<feature type="domain" description="Protein kinase" evidence="9">
    <location>
        <begin position="1"/>
        <end position="155"/>
    </location>
</feature>
<dbReference type="PROSITE" id="PS50011">
    <property type="entry name" value="PROTEIN_KINASE_DOM"/>
    <property type="match status" value="1"/>
</dbReference>
<name>A0A0C3LMI0_9AGAM</name>
<dbReference type="EMBL" id="KN823107">
    <property type="protein sequence ID" value="KIO22557.1"/>
    <property type="molecule type" value="Genomic_DNA"/>
</dbReference>
<organism evidence="10 11">
    <name type="scientific">Tulasnella calospora MUT 4182</name>
    <dbReference type="NCBI Taxonomy" id="1051891"/>
    <lineage>
        <taxon>Eukaryota</taxon>
        <taxon>Fungi</taxon>
        <taxon>Dikarya</taxon>
        <taxon>Basidiomycota</taxon>
        <taxon>Agaricomycotina</taxon>
        <taxon>Agaricomycetes</taxon>
        <taxon>Cantharellales</taxon>
        <taxon>Tulasnellaceae</taxon>
        <taxon>Tulasnella</taxon>
    </lineage>
</organism>
<dbReference type="PROSITE" id="PS00108">
    <property type="entry name" value="PROTEIN_KINASE_ST"/>
    <property type="match status" value="1"/>
</dbReference>
<dbReference type="InterPro" id="IPR000719">
    <property type="entry name" value="Prot_kinase_dom"/>
</dbReference>
<keyword evidence="11" id="KW-1185">Reference proteome</keyword>
<reference evidence="10 11" key="1">
    <citation type="submission" date="2014-04" db="EMBL/GenBank/DDBJ databases">
        <authorList>
            <consortium name="DOE Joint Genome Institute"/>
            <person name="Kuo A."/>
            <person name="Girlanda M."/>
            <person name="Perotto S."/>
            <person name="Kohler A."/>
            <person name="Nagy L.G."/>
            <person name="Floudas D."/>
            <person name="Copeland A."/>
            <person name="Barry K.W."/>
            <person name="Cichocki N."/>
            <person name="Veneault-Fourrey C."/>
            <person name="LaButti K."/>
            <person name="Lindquist E.A."/>
            <person name="Lipzen A."/>
            <person name="Lundell T."/>
            <person name="Morin E."/>
            <person name="Murat C."/>
            <person name="Sun H."/>
            <person name="Tunlid A."/>
            <person name="Henrissat B."/>
            <person name="Grigoriev I.V."/>
            <person name="Hibbett D.S."/>
            <person name="Martin F."/>
            <person name="Nordberg H.P."/>
            <person name="Cantor M.N."/>
            <person name="Hua S.X."/>
        </authorList>
    </citation>
    <scope>NUCLEOTIDE SEQUENCE [LARGE SCALE GENOMIC DNA]</scope>
    <source>
        <strain evidence="10 11">MUT 4182</strain>
    </source>
</reference>
<dbReference type="HOGENOM" id="CLU_000288_7_18_1"/>
<feature type="non-terminal residue" evidence="10">
    <location>
        <position position="155"/>
    </location>
</feature>
<keyword evidence="4" id="KW-0547">Nucleotide-binding</keyword>
<feature type="non-terminal residue" evidence="10">
    <location>
        <position position="1"/>
    </location>
</feature>
<evidence type="ECO:0000256" key="7">
    <source>
        <dbReference type="ARBA" id="ARBA00047899"/>
    </source>
</evidence>
<evidence type="ECO:0000259" key="9">
    <source>
        <dbReference type="PROSITE" id="PS50011"/>
    </source>
</evidence>
<dbReference type="InterPro" id="IPR011009">
    <property type="entry name" value="Kinase-like_dom_sf"/>
</dbReference>
<dbReference type="STRING" id="1051891.A0A0C3LMI0"/>
<dbReference type="GO" id="GO:0005524">
    <property type="term" value="F:ATP binding"/>
    <property type="evidence" value="ECO:0007669"/>
    <property type="project" value="UniProtKB-KW"/>
</dbReference>
<evidence type="ECO:0000313" key="11">
    <source>
        <dbReference type="Proteomes" id="UP000054248"/>
    </source>
</evidence>
<dbReference type="InterPro" id="IPR050660">
    <property type="entry name" value="NEK_Ser/Thr_kinase"/>
</dbReference>
<reference evidence="11" key="2">
    <citation type="submission" date="2015-01" db="EMBL/GenBank/DDBJ databases">
        <title>Evolutionary Origins and Diversification of the Mycorrhizal Mutualists.</title>
        <authorList>
            <consortium name="DOE Joint Genome Institute"/>
            <consortium name="Mycorrhizal Genomics Consortium"/>
            <person name="Kohler A."/>
            <person name="Kuo A."/>
            <person name="Nagy L.G."/>
            <person name="Floudas D."/>
            <person name="Copeland A."/>
            <person name="Barry K.W."/>
            <person name="Cichocki N."/>
            <person name="Veneault-Fourrey C."/>
            <person name="LaButti K."/>
            <person name="Lindquist E.A."/>
            <person name="Lipzen A."/>
            <person name="Lundell T."/>
            <person name="Morin E."/>
            <person name="Murat C."/>
            <person name="Riley R."/>
            <person name="Ohm R."/>
            <person name="Sun H."/>
            <person name="Tunlid A."/>
            <person name="Henrissat B."/>
            <person name="Grigoriev I.V."/>
            <person name="Hibbett D.S."/>
            <person name="Martin F."/>
        </authorList>
    </citation>
    <scope>NUCLEOTIDE SEQUENCE [LARGE SCALE GENOMIC DNA]</scope>
    <source>
        <strain evidence="11">MUT 4182</strain>
    </source>
</reference>
<evidence type="ECO:0000313" key="10">
    <source>
        <dbReference type="EMBL" id="KIO22557.1"/>
    </source>
</evidence>